<dbReference type="EMBL" id="BGPR01000673">
    <property type="protein sequence ID" value="GBM31010.1"/>
    <property type="molecule type" value="Genomic_DNA"/>
</dbReference>
<organism evidence="1 2">
    <name type="scientific">Araneus ventricosus</name>
    <name type="common">Orbweaver spider</name>
    <name type="synonym">Epeira ventricosa</name>
    <dbReference type="NCBI Taxonomy" id="182803"/>
    <lineage>
        <taxon>Eukaryota</taxon>
        <taxon>Metazoa</taxon>
        <taxon>Ecdysozoa</taxon>
        <taxon>Arthropoda</taxon>
        <taxon>Chelicerata</taxon>
        <taxon>Arachnida</taxon>
        <taxon>Araneae</taxon>
        <taxon>Araneomorphae</taxon>
        <taxon>Entelegynae</taxon>
        <taxon>Araneoidea</taxon>
        <taxon>Araneidae</taxon>
        <taxon>Araneus</taxon>
    </lineage>
</organism>
<evidence type="ECO:0000313" key="2">
    <source>
        <dbReference type="Proteomes" id="UP000499080"/>
    </source>
</evidence>
<keyword evidence="2" id="KW-1185">Reference proteome</keyword>
<name>A0A4Y2EP65_ARAVE</name>
<evidence type="ECO:0000313" key="1">
    <source>
        <dbReference type="EMBL" id="GBM31010.1"/>
    </source>
</evidence>
<dbReference type="AlphaFoldDB" id="A0A4Y2EP65"/>
<protein>
    <submittedName>
        <fullName evidence="1">Uncharacterized protein</fullName>
    </submittedName>
</protein>
<accession>A0A4Y2EP65</accession>
<feature type="non-terminal residue" evidence="1">
    <location>
        <position position="19"/>
    </location>
</feature>
<proteinExistence type="predicted"/>
<gene>
    <name evidence="1" type="ORF">AVEN_108921_1</name>
</gene>
<dbReference type="Proteomes" id="UP000499080">
    <property type="component" value="Unassembled WGS sequence"/>
</dbReference>
<reference evidence="1 2" key="1">
    <citation type="journal article" date="2019" name="Sci. Rep.">
        <title>Orb-weaving spider Araneus ventricosus genome elucidates the spidroin gene catalogue.</title>
        <authorList>
            <person name="Kono N."/>
            <person name="Nakamura H."/>
            <person name="Ohtoshi R."/>
            <person name="Moran D.A.P."/>
            <person name="Shinohara A."/>
            <person name="Yoshida Y."/>
            <person name="Fujiwara M."/>
            <person name="Mori M."/>
            <person name="Tomita M."/>
            <person name="Arakawa K."/>
        </authorList>
    </citation>
    <scope>NUCLEOTIDE SEQUENCE [LARGE SCALE GENOMIC DNA]</scope>
</reference>
<sequence>MGPAARCIIRRKPNVLPLV</sequence>
<comment type="caution">
    <text evidence="1">The sequence shown here is derived from an EMBL/GenBank/DDBJ whole genome shotgun (WGS) entry which is preliminary data.</text>
</comment>